<comment type="catalytic activity">
    <reaction evidence="17">
        <text>L-seryl-[protein] + ATP = O-phospho-L-seryl-[protein] + ADP + H(+)</text>
        <dbReference type="Rhea" id="RHEA:17989"/>
        <dbReference type="Rhea" id="RHEA-COMP:9863"/>
        <dbReference type="Rhea" id="RHEA-COMP:11604"/>
        <dbReference type="ChEBI" id="CHEBI:15378"/>
        <dbReference type="ChEBI" id="CHEBI:29999"/>
        <dbReference type="ChEBI" id="CHEBI:30616"/>
        <dbReference type="ChEBI" id="CHEBI:83421"/>
        <dbReference type="ChEBI" id="CHEBI:456216"/>
        <dbReference type="EC" id="2.7.11.1"/>
    </reaction>
</comment>
<comment type="catalytic activity">
    <reaction evidence="16">
        <text>L-threonyl-[protein] + ATP = O-phospho-L-threonyl-[protein] + ADP + H(+)</text>
        <dbReference type="Rhea" id="RHEA:46608"/>
        <dbReference type="Rhea" id="RHEA-COMP:11060"/>
        <dbReference type="Rhea" id="RHEA-COMP:11605"/>
        <dbReference type="ChEBI" id="CHEBI:15378"/>
        <dbReference type="ChEBI" id="CHEBI:30013"/>
        <dbReference type="ChEBI" id="CHEBI:30616"/>
        <dbReference type="ChEBI" id="CHEBI:61977"/>
        <dbReference type="ChEBI" id="CHEBI:456216"/>
        <dbReference type="EC" id="2.7.11.1"/>
    </reaction>
</comment>
<keyword evidence="9" id="KW-0460">Magnesium</keyword>
<evidence type="ECO:0000256" key="2">
    <source>
        <dbReference type="ARBA" id="ARBA00012513"/>
    </source>
</evidence>
<evidence type="ECO:0000256" key="7">
    <source>
        <dbReference type="ARBA" id="ARBA00022777"/>
    </source>
</evidence>
<keyword evidence="23" id="KW-1185">Reference proteome</keyword>
<dbReference type="EMBL" id="JAUCMV010000003">
    <property type="protein sequence ID" value="KAK0409177.1"/>
    <property type="molecule type" value="Genomic_DNA"/>
</dbReference>
<evidence type="ECO:0000256" key="12">
    <source>
        <dbReference type="ARBA" id="ARBA00023034"/>
    </source>
</evidence>
<keyword evidence="13" id="KW-0472">Membrane</keyword>
<organism evidence="22 23">
    <name type="scientific">Steinernema hermaphroditum</name>
    <dbReference type="NCBI Taxonomy" id="289476"/>
    <lineage>
        <taxon>Eukaryota</taxon>
        <taxon>Metazoa</taxon>
        <taxon>Ecdysozoa</taxon>
        <taxon>Nematoda</taxon>
        <taxon>Chromadorea</taxon>
        <taxon>Rhabditida</taxon>
        <taxon>Tylenchina</taxon>
        <taxon>Panagrolaimomorpha</taxon>
        <taxon>Strongyloidoidea</taxon>
        <taxon>Steinernematidae</taxon>
        <taxon>Steinernema</taxon>
    </lineage>
</organism>
<evidence type="ECO:0000256" key="19">
    <source>
        <dbReference type="PROSITE-ProRule" id="PRU10141"/>
    </source>
</evidence>
<dbReference type="PANTHER" id="PTHR11042:SF183">
    <property type="entry name" value="MEMBRANE-ASSOCIATED TYROSINE- AND THREONINE-SPECIFIC CDC2-INHIBITORY KINASE"/>
    <property type="match status" value="1"/>
</dbReference>
<name>A0AA39HNK0_9BILA</name>
<dbReference type="InterPro" id="IPR011009">
    <property type="entry name" value="Kinase-like_dom_sf"/>
</dbReference>
<evidence type="ECO:0000256" key="9">
    <source>
        <dbReference type="ARBA" id="ARBA00022842"/>
    </source>
</evidence>
<evidence type="ECO:0000313" key="22">
    <source>
        <dbReference type="EMBL" id="KAK0409177.1"/>
    </source>
</evidence>
<keyword evidence="11" id="KW-0221">Differentiation</keyword>
<dbReference type="InterPro" id="IPR000719">
    <property type="entry name" value="Prot_kinase_dom"/>
</dbReference>
<dbReference type="PANTHER" id="PTHR11042">
    <property type="entry name" value="EUKARYOTIC TRANSLATION INITIATION FACTOR 2-ALPHA KINASE EIF2-ALPHA KINASE -RELATED"/>
    <property type="match status" value="1"/>
</dbReference>
<feature type="binding site" evidence="19">
    <location>
        <position position="126"/>
    </location>
    <ligand>
        <name>ATP</name>
        <dbReference type="ChEBI" id="CHEBI:30616"/>
    </ligand>
</feature>
<reference evidence="22" key="1">
    <citation type="submission" date="2023-06" db="EMBL/GenBank/DDBJ databases">
        <title>Genomic analysis of the entomopathogenic nematode Steinernema hermaphroditum.</title>
        <authorList>
            <person name="Schwarz E.M."/>
            <person name="Heppert J.K."/>
            <person name="Baniya A."/>
            <person name="Schwartz H.T."/>
            <person name="Tan C.-H."/>
            <person name="Antoshechkin I."/>
            <person name="Sternberg P.W."/>
            <person name="Goodrich-Blair H."/>
            <person name="Dillman A.R."/>
        </authorList>
    </citation>
    <scope>NUCLEOTIDE SEQUENCE</scope>
    <source>
        <strain evidence="22">PS9179</strain>
        <tissue evidence="22">Whole animal</tissue>
    </source>
</reference>
<evidence type="ECO:0000256" key="6">
    <source>
        <dbReference type="ARBA" id="ARBA00022741"/>
    </source>
</evidence>
<keyword evidence="10" id="KW-0744">Spermatogenesis</keyword>
<evidence type="ECO:0000256" key="3">
    <source>
        <dbReference type="ARBA" id="ARBA00022527"/>
    </source>
</evidence>
<dbReference type="GO" id="GO:0046872">
    <property type="term" value="F:metal ion binding"/>
    <property type="evidence" value="ECO:0007669"/>
    <property type="project" value="UniProtKB-KW"/>
</dbReference>
<dbReference type="GO" id="GO:0007283">
    <property type="term" value="P:spermatogenesis"/>
    <property type="evidence" value="ECO:0007669"/>
    <property type="project" value="UniProtKB-KW"/>
</dbReference>
<evidence type="ECO:0000256" key="15">
    <source>
        <dbReference type="ARBA" id="ARBA00037982"/>
    </source>
</evidence>
<dbReference type="GO" id="GO:0004674">
    <property type="term" value="F:protein serine/threonine kinase activity"/>
    <property type="evidence" value="ECO:0007669"/>
    <property type="project" value="UniProtKB-KW"/>
</dbReference>
<dbReference type="EC" id="2.7.11.1" evidence="2"/>
<keyword evidence="6 19" id="KW-0547">Nucleotide-binding</keyword>
<keyword evidence="12" id="KW-0333">Golgi apparatus</keyword>
<dbReference type="GO" id="GO:0051321">
    <property type="term" value="P:meiotic cell cycle"/>
    <property type="evidence" value="ECO:0007669"/>
    <property type="project" value="TreeGrafter"/>
</dbReference>
<dbReference type="InterPro" id="IPR017441">
    <property type="entry name" value="Protein_kinase_ATP_BS"/>
</dbReference>
<evidence type="ECO:0000313" key="23">
    <source>
        <dbReference type="Proteomes" id="UP001175271"/>
    </source>
</evidence>
<keyword evidence="8 19" id="KW-0067">ATP-binding</keyword>
<evidence type="ECO:0000256" key="5">
    <source>
        <dbReference type="ARBA" id="ARBA00022723"/>
    </source>
</evidence>
<comment type="subcellular location">
    <subcellularLocation>
        <location evidence="1">Golgi apparatus membrane</location>
        <topology evidence="1">Peripheral membrane protein</topology>
    </subcellularLocation>
</comment>
<dbReference type="GO" id="GO:0000139">
    <property type="term" value="C:Golgi membrane"/>
    <property type="evidence" value="ECO:0007669"/>
    <property type="project" value="UniProtKB-SubCell"/>
</dbReference>
<dbReference type="Gene3D" id="3.30.200.20">
    <property type="entry name" value="Phosphorylase Kinase, domain 1"/>
    <property type="match status" value="1"/>
</dbReference>
<evidence type="ECO:0000256" key="18">
    <source>
        <dbReference type="ARBA" id="ARBA00071413"/>
    </source>
</evidence>
<evidence type="ECO:0000256" key="14">
    <source>
        <dbReference type="ARBA" id="ARBA00023306"/>
    </source>
</evidence>
<evidence type="ECO:0000256" key="4">
    <source>
        <dbReference type="ARBA" id="ARBA00022679"/>
    </source>
</evidence>
<evidence type="ECO:0000256" key="16">
    <source>
        <dbReference type="ARBA" id="ARBA00047899"/>
    </source>
</evidence>
<dbReference type="GO" id="GO:0048477">
    <property type="term" value="P:oogenesis"/>
    <property type="evidence" value="ECO:0007669"/>
    <property type="project" value="UniProtKB-KW"/>
</dbReference>
<dbReference type="GO" id="GO:0005524">
    <property type="term" value="F:ATP binding"/>
    <property type="evidence" value="ECO:0007669"/>
    <property type="project" value="UniProtKB-UniRule"/>
</dbReference>
<dbReference type="Gene3D" id="1.10.510.10">
    <property type="entry name" value="Transferase(Phosphotransferase) domain 1"/>
    <property type="match status" value="1"/>
</dbReference>
<evidence type="ECO:0000256" key="13">
    <source>
        <dbReference type="ARBA" id="ARBA00023136"/>
    </source>
</evidence>
<dbReference type="PROSITE" id="PS50011">
    <property type="entry name" value="PROTEIN_KINASE_DOM"/>
    <property type="match status" value="1"/>
</dbReference>
<keyword evidence="14" id="KW-0131">Cell cycle</keyword>
<accession>A0AA39HNK0</accession>
<evidence type="ECO:0000256" key="1">
    <source>
        <dbReference type="ARBA" id="ARBA00004395"/>
    </source>
</evidence>
<keyword evidence="5" id="KW-0479">Metal-binding</keyword>
<comment type="caution">
    <text evidence="22">The sequence shown here is derived from an EMBL/GenBank/DDBJ whole genome shotgun (WGS) entry which is preliminary data.</text>
</comment>
<dbReference type="SMART" id="SM00220">
    <property type="entry name" value="S_TKc"/>
    <property type="match status" value="1"/>
</dbReference>
<keyword evidence="7" id="KW-0418">Kinase</keyword>
<keyword evidence="3 20" id="KW-0723">Serine/threonine-protein kinase</keyword>
<evidence type="ECO:0000259" key="21">
    <source>
        <dbReference type="PROSITE" id="PS50011"/>
    </source>
</evidence>
<comment type="similarity">
    <text evidence="15">Belongs to the protein kinase superfamily. Ser/Thr protein kinase family. GCN2 subfamily.</text>
</comment>
<keyword evidence="4" id="KW-0808">Transferase</keyword>
<dbReference type="PROSITE" id="PS00108">
    <property type="entry name" value="PROTEIN_KINASE_ST"/>
    <property type="match status" value="1"/>
</dbReference>
<dbReference type="PROSITE" id="PS00107">
    <property type="entry name" value="PROTEIN_KINASE_ATP"/>
    <property type="match status" value="1"/>
</dbReference>
<dbReference type="InterPro" id="IPR050339">
    <property type="entry name" value="CC_SR_Kinase"/>
</dbReference>
<dbReference type="SUPFAM" id="SSF56112">
    <property type="entry name" value="Protein kinase-like (PK-like)"/>
    <property type="match status" value="1"/>
</dbReference>
<evidence type="ECO:0000256" key="17">
    <source>
        <dbReference type="ARBA" id="ARBA00048679"/>
    </source>
</evidence>
<dbReference type="InterPro" id="IPR008271">
    <property type="entry name" value="Ser/Thr_kinase_AS"/>
</dbReference>
<dbReference type="Pfam" id="PF00069">
    <property type="entry name" value="Pkinase"/>
    <property type="match status" value="1"/>
</dbReference>
<dbReference type="AlphaFoldDB" id="A0AA39HNK0"/>
<protein>
    <recommendedName>
        <fullName evidence="18">Membrane-associated tyrosine- and threonine-specific cdc2-inhibitory kinase wee-1.3</fullName>
        <ecNumber evidence="2">2.7.11.1</ecNumber>
    </recommendedName>
</protein>
<dbReference type="FunFam" id="1.10.510.10:FF:000315">
    <property type="entry name" value="membrane-associated tyrosine- and threonine-specific cdc2-inhibitory kinase"/>
    <property type="match status" value="1"/>
</dbReference>
<dbReference type="Proteomes" id="UP001175271">
    <property type="component" value="Unassembled WGS sequence"/>
</dbReference>
<proteinExistence type="inferred from homology"/>
<gene>
    <name evidence="22" type="ORF">QR680_004386</name>
</gene>
<dbReference type="GO" id="GO:0110031">
    <property type="term" value="P:negative regulation of G2/MI transition of meiotic cell cycle"/>
    <property type="evidence" value="ECO:0007669"/>
    <property type="project" value="TreeGrafter"/>
</dbReference>
<feature type="domain" description="Protein kinase" evidence="21">
    <location>
        <begin position="97"/>
        <end position="347"/>
    </location>
</feature>
<dbReference type="GO" id="GO:0005634">
    <property type="term" value="C:nucleus"/>
    <property type="evidence" value="ECO:0007669"/>
    <property type="project" value="TreeGrafter"/>
</dbReference>
<sequence>MAMDLCTPRPTPVFYDQFESPLSTKREKLKRTPARNAVSMPRLAKTCPAMGRLRSRLSELRTRRPVFITFDGAKDNVLSQSRFYDPASSDTFFDQCFTVIRKLGEGSFGEVFCVRSKDDSNYYAIKRTIEPYRSLNDRGLKRREVEKLQTVGKHPNLVHFIRAWEEQGLLYIQTELCERSLDQLVADSPTYTVPEEVLWRYFHDLLQAVNYLHSRDLIHVDIKPANIFVTRSGVCQLGDFGLMMDLNKDKMANADEGDSKYLAFEVLNGKPSKPSDIFSLGISILELASGLFLPSNGVGWEMLRNHNIPPEFLRGLSEELVSIITAMMDPDPEARPTASELLKHPRFRMLHLEKEVYLLALGVE</sequence>
<evidence type="ECO:0000256" key="8">
    <source>
        <dbReference type="ARBA" id="ARBA00022840"/>
    </source>
</evidence>
<evidence type="ECO:0000256" key="20">
    <source>
        <dbReference type="RuleBase" id="RU000304"/>
    </source>
</evidence>
<keyword evidence="11" id="KW-0896">Oogenesis</keyword>
<evidence type="ECO:0000256" key="11">
    <source>
        <dbReference type="ARBA" id="ARBA00022943"/>
    </source>
</evidence>
<evidence type="ECO:0000256" key="10">
    <source>
        <dbReference type="ARBA" id="ARBA00022871"/>
    </source>
</evidence>